<evidence type="ECO:0000256" key="4">
    <source>
        <dbReference type="ARBA" id="ARBA00022741"/>
    </source>
</evidence>
<keyword evidence="6 10" id="KW-0648">Protein biosynthesis</keyword>
<evidence type="ECO:0000259" key="12">
    <source>
        <dbReference type="SMART" id="SM01016"/>
    </source>
</evidence>
<comment type="caution">
    <text evidence="13">The sequence shown here is derived from an EMBL/GenBank/DDBJ whole genome shotgun (WGS) entry which is preliminary data.</text>
</comment>
<evidence type="ECO:0000256" key="5">
    <source>
        <dbReference type="ARBA" id="ARBA00022840"/>
    </source>
</evidence>
<dbReference type="SUPFAM" id="SSF47323">
    <property type="entry name" value="Anticodon-binding domain of a subclass of class I aminoacyl-tRNA synthetases"/>
    <property type="match status" value="1"/>
</dbReference>
<evidence type="ECO:0000256" key="3">
    <source>
        <dbReference type="ARBA" id="ARBA00022598"/>
    </source>
</evidence>
<accession>A0A1F4Y2E6</accession>
<dbReference type="GO" id="GO:0004814">
    <property type="term" value="F:arginine-tRNA ligase activity"/>
    <property type="evidence" value="ECO:0007669"/>
    <property type="project" value="UniProtKB-UniRule"/>
</dbReference>
<dbReference type="GO" id="GO:0005737">
    <property type="term" value="C:cytoplasm"/>
    <property type="evidence" value="ECO:0007669"/>
    <property type="project" value="UniProtKB-UniRule"/>
</dbReference>
<dbReference type="PANTHER" id="PTHR11956:SF5">
    <property type="entry name" value="ARGININE--TRNA LIGASE, CYTOPLASMIC"/>
    <property type="match status" value="1"/>
</dbReference>
<evidence type="ECO:0000256" key="7">
    <source>
        <dbReference type="ARBA" id="ARBA00023146"/>
    </source>
</evidence>
<evidence type="ECO:0000259" key="11">
    <source>
        <dbReference type="SMART" id="SM00836"/>
    </source>
</evidence>
<protein>
    <recommendedName>
        <fullName evidence="2 9">Arginine--tRNA ligase</fullName>
        <ecNumber evidence="2 9">6.1.1.19</ecNumber>
    </recommendedName>
</protein>
<reference evidence="13 14" key="1">
    <citation type="journal article" date="2016" name="Nat. Commun.">
        <title>Thousands of microbial genomes shed light on interconnected biogeochemical processes in an aquifer system.</title>
        <authorList>
            <person name="Anantharaman K."/>
            <person name="Brown C.T."/>
            <person name="Hug L.A."/>
            <person name="Sharon I."/>
            <person name="Castelle C.J."/>
            <person name="Probst A.J."/>
            <person name="Thomas B.C."/>
            <person name="Singh A."/>
            <person name="Wilkins M.J."/>
            <person name="Karaoz U."/>
            <person name="Brodie E.L."/>
            <person name="Williams K.H."/>
            <person name="Hubbard S.S."/>
            <person name="Banfield J.F."/>
        </authorList>
    </citation>
    <scope>NUCLEOTIDE SEQUENCE [LARGE SCALE GENOMIC DNA]</scope>
</reference>
<dbReference type="Gene3D" id="1.10.730.10">
    <property type="entry name" value="Isoleucyl-tRNA Synthetase, Domain 1"/>
    <property type="match status" value="1"/>
</dbReference>
<dbReference type="PANTHER" id="PTHR11956">
    <property type="entry name" value="ARGINYL-TRNA SYNTHETASE"/>
    <property type="match status" value="1"/>
</dbReference>
<dbReference type="Pfam" id="PF03485">
    <property type="entry name" value="Arg_tRNA_synt_N"/>
    <property type="match status" value="1"/>
</dbReference>
<dbReference type="SMART" id="SM00836">
    <property type="entry name" value="DALR_1"/>
    <property type="match status" value="1"/>
</dbReference>
<dbReference type="InterPro" id="IPR035684">
    <property type="entry name" value="ArgRS_core"/>
</dbReference>
<keyword evidence="5 10" id="KW-0067">ATP-binding</keyword>
<evidence type="ECO:0000256" key="8">
    <source>
        <dbReference type="ARBA" id="ARBA00049339"/>
    </source>
</evidence>
<dbReference type="InterPro" id="IPR036695">
    <property type="entry name" value="Arg-tRNA-synth_N_sf"/>
</dbReference>
<keyword evidence="3 10" id="KW-0436">Ligase</keyword>
<evidence type="ECO:0000256" key="6">
    <source>
        <dbReference type="ARBA" id="ARBA00022917"/>
    </source>
</evidence>
<keyword evidence="4 10" id="KW-0547">Nucleotide-binding</keyword>
<dbReference type="GO" id="GO:0006420">
    <property type="term" value="P:arginyl-tRNA aminoacylation"/>
    <property type="evidence" value="ECO:0007669"/>
    <property type="project" value="UniProtKB-UniRule"/>
</dbReference>
<dbReference type="AlphaFoldDB" id="A0A1F4Y2E6"/>
<dbReference type="PRINTS" id="PR01038">
    <property type="entry name" value="TRNASYNTHARG"/>
</dbReference>
<evidence type="ECO:0000313" key="13">
    <source>
        <dbReference type="EMBL" id="OGC88024.1"/>
    </source>
</evidence>
<dbReference type="Pfam" id="PF00750">
    <property type="entry name" value="tRNA-synt_1d"/>
    <property type="match status" value="1"/>
</dbReference>
<dbReference type="InterPro" id="IPR005148">
    <property type="entry name" value="Arg-tRNA-synth_N"/>
</dbReference>
<proteinExistence type="inferred from homology"/>
<dbReference type="InterPro" id="IPR001278">
    <property type="entry name" value="Arg-tRNA-ligase"/>
</dbReference>
<keyword evidence="7 10" id="KW-0030">Aminoacyl-tRNA synthetase</keyword>
<dbReference type="STRING" id="1797247.A2419_00145"/>
<dbReference type="Gene3D" id="3.30.1360.70">
    <property type="entry name" value="Arginyl tRNA synthetase N-terminal domain"/>
    <property type="match status" value="1"/>
</dbReference>
<dbReference type="Pfam" id="PF05746">
    <property type="entry name" value="DALR_1"/>
    <property type="match status" value="1"/>
</dbReference>
<comment type="catalytic activity">
    <reaction evidence="8">
        <text>tRNA(Arg) + L-arginine + ATP = L-arginyl-tRNA(Arg) + AMP + diphosphate</text>
        <dbReference type="Rhea" id="RHEA:20301"/>
        <dbReference type="Rhea" id="RHEA-COMP:9658"/>
        <dbReference type="Rhea" id="RHEA-COMP:9673"/>
        <dbReference type="ChEBI" id="CHEBI:30616"/>
        <dbReference type="ChEBI" id="CHEBI:32682"/>
        <dbReference type="ChEBI" id="CHEBI:33019"/>
        <dbReference type="ChEBI" id="CHEBI:78442"/>
        <dbReference type="ChEBI" id="CHEBI:78513"/>
        <dbReference type="ChEBI" id="CHEBI:456215"/>
        <dbReference type="EC" id="6.1.1.19"/>
    </reaction>
</comment>
<dbReference type="SMART" id="SM01016">
    <property type="entry name" value="Arg_tRNA_synt_N"/>
    <property type="match status" value="1"/>
</dbReference>
<dbReference type="EMBL" id="MEXB01000013">
    <property type="protein sequence ID" value="OGC88024.1"/>
    <property type="molecule type" value="Genomic_DNA"/>
</dbReference>
<dbReference type="SUPFAM" id="SSF55190">
    <property type="entry name" value="Arginyl-tRNA synthetase (ArgRS), N-terminal 'additional' domain"/>
    <property type="match status" value="1"/>
</dbReference>
<evidence type="ECO:0000256" key="9">
    <source>
        <dbReference type="NCBIfam" id="TIGR00456"/>
    </source>
</evidence>
<feature type="domain" description="DALR anticodon binding" evidence="11">
    <location>
        <begin position="420"/>
        <end position="541"/>
    </location>
</feature>
<dbReference type="InterPro" id="IPR009080">
    <property type="entry name" value="tRNAsynth_Ia_anticodon-bd"/>
</dbReference>
<comment type="similarity">
    <text evidence="1 10">Belongs to the class-I aminoacyl-tRNA synthetase family.</text>
</comment>
<evidence type="ECO:0000256" key="10">
    <source>
        <dbReference type="RuleBase" id="RU363038"/>
    </source>
</evidence>
<gene>
    <name evidence="13" type="ORF">A2419_00145</name>
</gene>
<evidence type="ECO:0000256" key="2">
    <source>
        <dbReference type="ARBA" id="ARBA00012837"/>
    </source>
</evidence>
<evidence type="ECO:0000313" key="14">
    <source>
        <dbReference type="Proteomes" id="UP000176568"/>
    </source>
</evidence>
<dbReference type="EC" id="6.1.1.19" evidence="2 9"/>
<dbReference type="SUPFAM" id="SSF52374">
    <property type="entry name" value="Nucleotidylyl transferase"/>
    <property type="match status" value="1"/>
</dbReference>
<dbReference type="InterPro" id="IPR014729">
    <property type="entry name" value="Rossmann-like_a/b/a_fold"/>
</dbReference>
<sequence>MVRTSIEKAIQAALAELGAEDVSFVVERPSDMSHGDYATNAALVAAKSLKANPREIAQSLTEKLPTIEGVKNIEVAGAGFINFSLSPEVLTDIVGEATEEGWGKNSLYLGQHVLVEYTDPNPFKEFHIGHLMSNAIGESIARLFEAGGADVKRANYQGDVGVHVAKAIWAKRQKPEMSWGEAYVYGSAEYETNKEEIDELNKTIYEKSDVEVNKLYEQGRNQSLDHFEGIYKTLGTKFDYYFFESETGVLGLDLVDKHPEVFERSDGATIFRGENVGLHTRVFINSKGLPTYEAKELGLVVAKKKQGQFDLSLTVTANETRDFFRVVRAAAEKIFPDLEDKMLTRFHGFLKLTTGKMSSRLGNVITGESLIRDLTEEARGREDVAVGAIKFMVLRQNTGKDIIFDPEKSLSLEGDSGPYVQYALVRTRSLLREAKKAVIADRVNSEAVRQPGGASELTRSALTRLLVHFPDVVARASMELEPHHVATYLTELASSFNSWYASERLIVDGEVSSDALALVRAVEHTLDRGLNILGIPAPQEM</sequence>
<evidence type="ECO:0000256" key="1">
    <source>
        <dbReference type="ARBA" id="ARBA00005594"/>
    </source>
</evidence>
<dbReference type="Proteomes" id="UP000176568">
    <property type="component" value="Unassembled WGS sequence"/>
</dbReference>
<dbReference type="InterPro" id="IPR008909">
    <property type="entry name" value="DALR_anticod-bd"/>
</dbReference>
<feature type="domain" description="Arginyl tRNA synthetase N-terminal" evidence="12">
    <location>
        <begin position="4"/>
        <end position="85"/>
    </location>
</feature>
<dbReference type="Gene3D" id="3.40.50.620">
    <property type="entry name" value="HUPs"/>
    <property type="match status" value="1"/>
</dbReference>
<name>A0A1F4Y2E6_9BACT</name>
<organism evidence="13 14">
    <name type="scientific">Candidatus Adlerbacteria bacterium RIFOXYC1_FULL_48_26</name>
    <dbReference type="NCBI Taxonomy" id="1797247"/>
    <lineage>
        <taxon>Bacteria</taxon>
        <taxon>Candidatus Adleribacteriota</taxon>
    </lineage>
</organism>
<dbReference type="GO" id="GO:0005524">
    <property type="term" value="F:ATP binding"/>
    <property type="evidence" value="ECO:0007669"/>
    <property type="project" value="UniProtKB-KW"/>
</dbReference>
<dbReference type="NCBIfam" id="TIGR00456">
    <property type="entry name" value="argS"/>
    <property type="match status" value="1"/>
</dbReference>